<proteinExistence type="predicted"/>
<dbReference type="PANTHER" id="PTHR30036">
    <property type="entry name" value="D-XYLOSE-BINDING PERIPLASMIC PROTEIN"/>
    <property type="match status" value="1"/>
</dbReference>
<gene>
    <name evidence="5" type="ORF">SAMN02745120_1856</name>
</gene>
<dbReference type="GO" id="GO:0030288">
    <property type="term" value="C:outer membrane-bounded periplasmic space"/>
    <property type="evidence" value="ECO:0007669"/>
    <property type="project" value="TreeGrafter"/>
</dbReference>
<evidence type="ECO:0000259" key="4">
    <source>
        <dbReference type="Pfam" id="PF13407"/>
    </source>
</evidence>
<reference evidence="6" key="1">
    <citation type="submission" date="2017-02" db="EMBL/GenBank/DDBJ databases">
        <authorList>
            <person name="Varghese N."/>
            <person name="Submissions S."/>
        </authorList>
    </citation>
    <scope>NUCLEOTIDE SEQUENCE [LARGE SCALE GENOMIC DNA]</scope>
    <source>
        <strain evidence="6">ATCC 35199</strain>
    </source>
</reference>
<organism evidence="5 6">
    <name type="scientific">Acetoanaerobium noterae</name>
    <dbReference type="NCBI Taxonomy" id="745369"/>
    <lineage>
        <taxon>Bacteria</taxon>
        <taxon>Bacillati</taxon>
        <taxon>Bacillota</taxon>
        <taxon>Clostridia</taxon>
        <taxon>Peptostreptococcales</taxon>
        <taxon>Filifactoraceae</taxon>
        <taxon>Acetoanaerobium</taxon>
    </lineage>
</organism>
<keyword evidence="3" id="KW-0472">Membrane</keyword>
<feature type="domain" description="Periplasmic binding protein" evidence="4">
    <location>
        <begin position="56"/>
        <end position="311"/>
    </location>
</feature>
<dbReference type="Gene3D" id="3.40.50.2300">
    <property type="match status" value="2"/>
</dbReference>
<name>A0A1T5BTH4_9FIRM</name>
<feature type="transmembrane region" description="Helical" evidence="3">
    <location>
        <begin position="12"/>
        <end position="30"/>
    </location>
</feature>
<keyword evidence="3" id="KW-1133">Transmembrane helix</keyword>
<dbReference type="PANTHER" id="PTHR30036:SF1">
    <property type="entry name" value="D-XYLOSE-BINDING PERIPLASMIC PROTEIN"/>
    <property type="match status" value="1"/>
</dbReference>
<dbReference type="Proteomes" id="UP000243406">
    <property type="component" value="Unassembled WGS sequence"/>
</dbReference>
<evidence type="ECO:0000256" key="1">
    <source>
        <dbReference type="ARBA" id="ARBA00004196"/>
    </source>
</evidence>
<evidence type="ECO:0000256" key="2">
    <source>
        <dbReference type="ARBA" id="ARBA00022729"/>
    </source>
</evidence>
<keyword evidence="2" id="KW-0732">Signal</keyword>
<dbReference type="SUPFAM" id="SSF53822">
    <property type="entry name" value="Periplasmic binding protein-like I"/>
    <property type="match status" value="1"/>
</dbReference>
<keyword evidence="3" id="KW-0812">Transmembrane</keyword>
<keyword evidence="6" id="KW-1185">Reference proteome</keyword>
<evidence type="ECO:0000313" key="6">
    <source>
        <dbReference type="Proteomes" id="UP000243406"/>
    </source>
</evidence>
<accession>A0A1T5BTH4</accession>
<protein>
    <submittedName>
        <fullName evidence="5">D-xylose transport system substrate-binding protein</fullName>
    </submittedName>
</protein>
<evidence type="ECO:0000313" key="5">
    <source>
        <dbReference type="EMBL" id="SKB50464.1"/>
    </source>
</evidence>
<dbReference type="InterPro" id="IPR050555">
    <property type="entry name" value="Bact_Solute-Bind_Prot2"/>
</dbReference>
<dbReference type="EMBL" id="FUYN01000003">
    <property type="protein sequence ID" value="SKB50464.1"/>
    <property type="molecule type" value="Genomic_DNA"/>
</dbReference>
<comment type="subcellular location">
    <subcellularLocation>
        <location evidence="1">Cell envelope</location>
    </subcellularLocation>
</comment>
<dbReference type="GO" id="GO:0030246">
    <property type="term" value="F:carbohydrate binding"/>
    <property type="evidence" value="ECO:0007669"/>
    <property type="project" value="TreeGrafter"/>
</dbReference>
<evidence type="ECO:0000256" key="3">
    <source>
        <dbReference type="SAM" id="Phobius"/>
    </source>
</evidence>
<dbReference type="AlphaFoldDB" id="A0A1T5BTH4"/>
<dbReference type="InterPro" id="IPR028082">
    <property type="entry name" value="Peripla_BP_I"/>
</dbReference>
<dbReference type="Pfam" id="PF13407">
    <property type="entry name" value="Peripla_BP_4"/>
    <property type="match status" value="1"/>
</dbReference>
<sequence length="359" mass="40073">MMNKPKLDTKKIIIGALIITLLALVIMIAYETNIYLKANEKNDSILKAENKLTKIGLTLGTLKEDRWIKDSGLLRAKAAEYGVDLIVLNANNNDNDQIEQVKYLLKQEIDVLMIVPTDYKAAAEAVSLAKAKGVPVISYDRLVQNANVDLYISFDNFKVGQLMAQTVVDEQVQDLLIINGAKSDNNTNMIKQGYDSILKPYIESGEINLIEEYWATNWLKEEAFRYTEETLKSDVKPDAIISGNDSLAEAAFEALSEYRLSGEVILVGQDADLTACQRIVEGTQLMTVYKPIDDLVTIAIEMAIKLANGEKIETKATMSDGTYDIKCLFLEPVAVDKSNIDETIIKDGFHLKSDVYRKQ</sequence>
<dbReference type="InterPro" id="IPR025997">
    <property type="entry name" value="SBP_2_dom"/>
</dbReference>